<name>A0A1K2HTQ7_9HYPH</name>
<dbReference type="InterPro" id="IPR025291">
    <property type="entry name" value="DUF4153"/>
</dbReference>
<proteinExistence type="predicted"/>
<dbReference type="AlphaFoldDB" id="A0A1K2HTQ7"/>
<sequence>MHSTTLKVQKKPGIMLWVTTVTILLVILIDILVFAATFGINIFLTAIAIALAIISVAWRRRRFLYGTIGFLMALTFSLPLIESATLLGLLLSAVGLGLSALMAVRLMPARLEHIPLSLLRLFLPAPTRMVRDAVAMRSPMQHQAARKALPWLVAWIVPLGLGAVFTSLFAAANPLIEAVLSKVRPQAVLELFDPIRFLFWLIVAAGIWALLRPKLLRKRRRKVVVQDAAPKTSAWLGSAAIFRSLVVFNALFATQTIMDLAFLWGGVALPDGMSHAEYAHRGAYPLIVTALLAAAFVLAAMRERSPVRDDGVIRALVYLFIAQNILLCLSAMLRLELYVEVYSLTEWRLAAGIWMGLVAVGLVLMLLRIWLRRSNAWLVASNFAALTIVLYASALLDLSSHIAQFNVEHSRELTGQDLPIDIDYLSLLGPSAIPALDRLMPRLVPGSGLWAKAGEVRSELVRELRDHSGDWRGWSWRAQRLKDYLVRHAVASALPKRQNDRVVVR</sequence>
<keyword evidence="1" id="KW-1133">Transmembrane helix</keyword>
<dbReference type="Pfam" id="PF13687">
    <property type="entry name" value="DUF4153"/>
    <property type="match status" value="1"/>
</dbReference>
<feature type="transmembrane region" description="Helical" evidence="1">
    <location>
        <begin position="191"/>
        <end position="211"/>
    </location>
</feature>
<feature type="transmembrane region" description="Helical" evidence="1">
    <location>
        <begin position="40"/>
        <end position="58"/>
    </location>
</feature>
<dbReference type="STRING" id="665118.SAMN02983003_0496"/>
<feature type="transmembrane region" description="Helical" evidence="1">
    <location>
        <begin position="313"/>
        <end position="335"/>
    </location>
</feature>
<evidence type="ECO:0000313" key="2">
    <source>
        <dbReference type="EMBL" id="SFZ81433.1"/>
    </source>
</evidence>
<feature type="transmembrane region" description="Helical" evidence="1">
    <location>
        <begin position="63"/>
        <end position="81"/>
    </location>
</feature>
<reference evidence="2 3" key="1">
    <citation type="submission" date="2016-11" db="EMBL/GenBank/DDBJ databases">
        <authorList>
            <person name="Jaros S."/>
            <person name="Januszkiewicz K."/>
            <person name="Wedrychowicz H."/>
        </authorList>
    </citation>
    <scope>NUCLEOTIDE SEQUENCE [LARGE SCALE GENOMIC DNA]</scope>
    <source>
        <strain evidence="2 3">ATCC 23634</strain>
    </source>
</reference>
<dbReference type="RefSeq" id="WP_177282357.1">
    <property type="nucleotide sequence ID" value="NZ_FPKU01000001.1"/>
</dbReference>
<feature type="transmembrane region" description="Helical" evidence="1">
    <location>
        <begin position="148"/>
        <end position="171"/>
    </location>
</feature>
<keyword evidence="3" id="KW-1185">Reference proteome</keyword>
<gene>
    <name evidence="2" type="ORF">SAMN02983003_0496</name>
</gene>
<evidence type="ECO:0000313" key="3">
    <source>
        <dbReference type="Proteomes" id="UP000183447"/>
    </source>
</evidence>
<protein>
    <submittedName>
        <fullName evidence="2">Uncharacterized protein</fullName>
    </submittedName>
</protein>
<organism evidence="2 3">
    <name type="scientific">Devosia enhydra</name>
    <dbReference type="NCBI Taxonomy" id="665118"/>
    <lineage>
        <taxon>Bacteria</taxon>
        <taxon>Pseudomonadati</taxon>
        <taxon>Pseudomonadota</taxon>
        <taxon>Alphaproteobacteria</taxon>
        <taxon>Hyphomicrobiales</taxon>
        <taxon>Devosiaceae</taxon>
        <taxon>Devosia</taxon>
    </lineage>
</organism>
<accession>A0A1K2HTQ7</accession>
<dbReference type="EMBL" id="FPKU01000001">
    <property type="protein sequence ID" value="SFZ81433.1"/>
    <property type="molecule type" value="Genomic_DNA"/>
</dbReference>
<feature type="transmembrane region" description="Helical" evidence="1">
    <location>
        <begin position="347"/>
        <end position="369"/>
    </location>
</feature>
<feature type="transmembrane region" description="Helical" evidence="1">
    <location>
        <begin position="376"/>
        <end position="396"/>
    </location>
</feature>
<evidence type="ECO:0000256" key="1">
    <source>
        <dbReference type="SAM" id="Phobius"/>
    </source>
</evidence>
<feature type="transmembrane region" description="Helical" evidence="1">
    <location>
        <begin position="283"/>
        <end position="301"/>
    </location>
</feature>
<feature type="transmembrane region" description="Helical" evidence="1">
    <location>
        <begin position="240"/>
        <end position="263"/>
    </location>
</feature>
<dbReference type="Proteomes" id="UP000183447">
    <property type="component" value="Unassembled WGS sequence"/>
</dbReference>
<keyword evidence="1" id="KW-0472">Membrane</keyword>
<feature type="transmembrane region" description="Helical" evidence="1">
    <location>
        <begin position="87"/>
        <end position="107"/>
    </location>
</feature>
<feature type="transmembrane region" description="Helical" evidence="1">
    <location>
        <begin position="12"/>
        <end position="34"/>
    </location>
</feature>
<keyword evidence="1" id="KW-0812">Transmembrane</keyword>